<name>A0A841H7E3_9BACT</name>
<comment type="caution">
    <text evidence="3">The sequence shown here is derived from an EMBL/GenBank/DDBJ whole genome shotgun (WGS) entry which is preliminary data.</text>
</comment>
<organism evidence="3 4">
    <name type="scientific">Longimicrobium terrae</name>
    <dbReference type="NCBI Taxonomy" id="1639882"/>
    <lineage>
        <taxon>Bacteria</taxon>
        <taxon>Pseudomonadati</taxon>
        <taxon>Gemmatimonadota</taxon>
        <taxon>Longimicrobiia</taxon>
        <taxon>Longimicrobiales</taxon>
        <taxon>Longimicrobiaceae</taxon>
        <taxon>Longimicrobium</taxon>
    </lineage>
</organism>
<feature type="domain" description="DUF4178" evidence="2">
    <location>
        <begin position="275"/>
        <end position="412"/>
    </location>
</feature>
<feature type="transmembrane region" description="Helical" evidence="1">
    <location>
        <begin position="444"/>
        <end position="461"/>
    </location>
</feature>
<evidence type="ECO:0000313" key="3">
    <source>
        <dbReference type="EMBL" id="MBB6073766.1"/>
    </source>
</evidence>
<proteinExistence type="predicted"/>
<reference evidence="3 4" key="1">
    <citation type="submission" date="2020-08" db="EMBL/GenBank/DDBJ databases">
        <title>Genomic Encyclopedia of Type Strains, Phase IV (KMG-IV): sequencing the most valuable type-strain genomes for metagenomic binning, comparative biology and taxonomic classification.</title>
        <authorList>
            <person name="Goeker M."/>
        </authorList>
    </citation>
    <scope>NUCLEOTIDE SEQUENCE [LARGE SCALE GENOMIC DNA]</scope>
    <source>
        <strain evidence="3 4">DSM 29007</strain>
    </source>
</reference>
<keyword evidence="4" id="KW-1185">Reference proteome</keyword>
<accession>A0A841H7E3</accession>
<dbReference type="EMBL" id="JACHIA010000029">
    <property type="protein sequence ID" value="MBB6073766.1"/>
    <property type="molecule type" value="Genomic_DNA"/>
</dbReference>
<dbReference type="Pfam" id="PF13785">
    <property type="entry name" value="DUF4178"/>
    <property type="match status" value="2"/>
</dbReference>
<feature type="domain" description="DUF4178" evidence="2">
    <location>
        <begin position="58"/>
        <end position="196"/>
    </location>
</feature>
<keyword evidence="1" id="KW-0472">Membrane</keyword>
<keyword evidence="1" id="KW-0812">Transmembrane</keyword>
<evidence type="ECO:0000313" key="4">
    <source>
        <dbReference type="Proteomes" id="UP000582837"/>
    </source>
</evidence>
<dbReference type="InterPro" id="IPR025235">
    <property type="entry name" value="DUF4178"/>
</dbReference>
<sequence length="680" mass="73379">MTGPVTNCPSCGASVVFQSAAAVQTVCTTCKSVLVRHDLDLQKVGVESLPPPVTSRIRVGTTGSYKWARFTVVGRIAYQWESGAWSEWHLDFADGRSGWLSDAQDEYAVTFAQPDAGALPASGQLKPGTAVTLGAAGRWTVGVVTRARYAGTEGELPFTTWERDDATFVDLRSEDGRLATLDYSDGAPVLYTGEFVTLESLGLRDLADPVETRVQGAATLNCPNCGGTVTLRRPGESVNAVCEYCQSVLDVRNSRQLQVLQRFDDRRKVPPRIPLGARGQMHGAEWEVLGFQQRTIAVEGTEYSWREYLLHNPDRGFRYLSEYGGHWNDIAVITGVPKHRSAVRPTAEWEGRTFRHFQRAYAVTTFVLGEFPWQVRAGDKAQVDDFIDPPLLLSREKTGHEVSWSLGEYVAPEQIYRAFGITDRPPRPQGVFANQPGPPGAGRMWTLALIFAFLVTAGWMVRAGTASRGILSEAGTFTPGAAAAAGGGWSPVDSAASAVAAAAEAAAAAVSGSAQSGVGAAAPDSADSRPLVSQPFELTGRTTNLHVMINALVDNSWGAFGVLLVPEGGSGDAREFSTDVSYYHGVDQGESWSEGSRSGRIRIAAVPPGRYRLVVAPDGEHAFSYRVQVRRDVPAASLFIITLILLLIPPIFPTLARASFEGQRWSESDYAADSSDDDEE</sequence>
<protein>
    <submittedName>
        <fullName evidence="3">Endogenous inhibitor of DNA gyrase (YacG/DUF329 family)</fullName>
    </submittedName>
</protein>
<evidence type="ECO:0000256" key="1">
    <source>
        <dbReference type="SAM" id="Phobius"/>
    </source>
</evidence>
<evidence type="ECO:0000259" key="2">
    <source>
        <dbReference type="Pfam" id="PF13785"/>
    </source>
</evidence>
<gene>
    <name evidence="3" type="ORF">HNQ61_005444</name>
</gene>
<keyword evidence="1" id="KW-1133">Transmembrane helix</keyword>
<dbReference type="AlphaFoldDB" id="A0A841H7E3"/>
<feature type="transmembrane region" description="Helical" evidence="1">
    <location>
        <begin position="633"/>
        <end position="652"/>
    </location>
</feature>
<dbReference type="Proteomes" id="UP000582837">
    <property type="component" value="Unassembled WGS sequence"/>
</dbReference>
<dbReference type="RefSeq" id="WP_170035173.1">
    <property type="nucleotide sequence ID" value="NZ_JABDTL010000001.1"/>
</dbReference>